<keyword evidence="2" id="KW-1185">Reference proteome</keyword>
<evidence type="ECO:0000313" key="2">
    <source>
        <dbReference type="Proteomes" id="UP000001194"/>
    </source>
</evidence>
<dbReference type="AlphaFoldDB" id="B0DNL6"/>
<protein>
    <submittedName>
        <fullName evidence="1">Predicted protein</fullName>
    </submittedName>
</protein>
<dbReference type="InParanoid" id="B0DNL6"/>
<dbReference type="Proteomes" id="UP000001194">
    <property type="component" value="Unassembled WGS sequence"/>
</dbReference>
<organism evidence="2">
    <name type="scientific">Laccaria bicolor (strain S238N-H82 / ATCC MYA-4686)</name>
    <name type="common">Bicoloured deceiver</name>
    <name type="synonym">Laccaria laccata var. bicolor</name>
    <dbReference type="NCBI Taxonomy" id="486041"/>
    <lineage>
        <taxon>Eukaryota</taxon>
        <taxon>Fungi</taxon>
        <taxon>Dikarya</taxon>
        <taxon>Basidiomycota</taxon>
        <taxon>Agaricomycotina</taxon>
        <taxon>Agaricomycetes</taxon>
        <taxon>Agaricomycetidae</taxon>
        <taxon>Agaricales</taxon>
        <taxon>Agaricineae</taxon>
        <taxon>Hydnangiaceae</taxon>
        <taxon>Laccaria</taxon>
    </lineage>
</organism>
<dbReference type="EMBL" id="DS547122">
    <property type="protein sequence ID" value="EDR03680.1"/>
    <property type="molecule type" value="Genomic_DNA"/>
</dbReference>
<dbReference type="KEGG" id="lbc:LACBIDRAFT_331154"/>
<accession>B0DNL6</accession>
<dbReference type="HOGENOM" id="CLU_1250858_0_0_1"/>
<proteinExistence type="predicted"/>
<evidence type="ECO:0000313" key="1">
    <source>
        <dbReference type="EMBL" id="EDR03680.1"/>
    </source>
</evidence>
<dbReference type="RefSeq" id="XP_001885533.1">
    <property type="nucleotide sequence ID" value="XM_001885498.1"/>
</dbReference>
<sequence length="221" mass="24903">METQSKGHLCQRSLELEAVEIQRRKVIARALGFIARISECIASDSFPLYAPVSISLRYTDYLLPVLILPCDHSLSLPNLFALPPICTTRLSYSLVTTLHMNRRYSTIVLVSQHQCNLQLVIAPSFAHHHDSHNLATCTPSCVRYNKYQAREFGLRQLTYIDRLIGCAQRVVVWLLSSSTEAQSCSITFSSTTHCGPWRSRVKQRLESMPVDLCLALTSGYS</sequence>
<dbReference type="GeneID" id="6081310"/>
<reference evidence="1 2" key="1">
    <citation type="journal article" date="2008" name="Nature">
        <title>The genome of Laccaria bicolor provides insights into mycorrhizal symbiosis.</title>
        <authorList>
            <person name="Martin F."/>
            <person name="Aerts A."/>
            <person name="Ahren D."/>
            <person name="Brun A."/>
            <person name="Danchin E.G.J."/>
            <person name="Duchaussoy F."/>
            <person name="Gibon J."/>
            <person name="Kohler A."/>
            <person name="Lindquist E."/>
            <person name="Pereda V."/>
            <person name="Salamov A."/>
            <person name="Shapiro H.J."/>
            <person name="Wuyts J."/>
            <person name="Blaudez D."/>
            <person name="Buee M."/>
            <person name="Brokstein P."/>
            <person name="Canbaeck B."/>
            <person name="Cohen D."/>
            <person name="Courty P.E."/>
            <person name="Coutinho P.M."/>
            <person name="Delaruelle C."/>
            <person name="Detter J.C."/>
            <person name="Deveau A."/>
            <person name="DiFazio S."/>
            <person name="Duplessis S."/>
            <person name="Fraissinet-Tachet L."/>
            <person name="Lucic E."/>
            <person name="Frey-Klett P."/>
            <person name="Fourrey C."/>
            <person name="Feussner I."/>
            <person name="Gay G."/>
            <person name="Grimwood J."/>
            <person name="Hoegger P.J."/>
            <person name="Jain P."/>
            <person name="Kilaru S."/>
            <person name="Labbe J."/>
            <person name="Lin Y.C."/>
            <person name="Legue V."/>
            <person name="Le Tacon F."/>
            <person name="Marmeisse R."/>
            <person name="Melayah D."/>
            <person name="Montanini B."/>
            <person name="Muratet M."/>
            <person name="Nehls U."/>
            <person name="Niculita-Hirzel H."/>
            <person name="Oudot-Le Secq M.P."/>
            <person name="Peter M."/>
            <person name="Quesneville H."/>
            <person name="Rajashekar B."/>
            <person name="Reich M."/>
            <person name="Rouhier N."/>
            <person name="Schmutz J."/>
            <person name="Yin T."/>
            <person name="Chalot M."/>
            <person name="Henrissat B."/>
            <person name="Kuees U."/>
            <person name="Lucas S."/>
            <person name="Van de Peer Y."/>
            <person name="Podila G.K."/>
            <person name="Polle A."/>
            <person name="Pukkila P.J."/>
            <person name="Richardson P.M."/>
            <person name="Rouze P."/>
            <person name="Sanders I.R."/>
            <person name="Stajich J.E."/>
            <person name="Tunlid A."/>
            <person name="Tuskan G."/>
            <person name="Grigoriev I.V."/>
        </authorList>
    </citation>
    <scope>NUCLEOTIDE SEQUENCE [LARGE SCALE GENOMIC DNA]</scope>
    <source>
        <strain evidence="2">S238N-H82 / ATCC MYA-4686</strain>
    </source>
</reference>
<dbReference type="OrthoDB" id="10635937at2759"/>
<gene>
    <name evidence="1" type="ORF">LACBIDRAFT_331154</name>
</gene>
<name>B0DNL6_LACBS</name>